<reference evidence="3" key="1">
    <citation type="submission" date="2023-07" db="EMBL/GenBank/DDBJ databases">
        <authorList>
            <person name="Colorado M.A."/>
            <person name="Villamil L.M."/>
            <person name="Melo J.F."/>
            <person name="Rodriguez J.A."/>
            <person name="Ruiz R.Y."/>
        </authorList>
    </citation>
    <scope>NUCLEOTIDE SEQUENCE [LARGE SCALE GENOMIC DNA]</scope>
    <source>
        <strain evidence="3">C33</strain>
    </source>
</reference>
<keyword evidence="1" id="KW-0378">Hydrolase</keyword>
<keyword evidence="3" id="KW-1185">Reference proteome</keyword>
<dbReference type="PANTHER" id="PTHR31377:SF0">
    <property type="entry name" value="AGMATINE DEIMINASE-RELATED"/>
    <property type="match status" value="1"/>
</dbReference>
<gene>
    <name evidence="2" type="ORF">RFV38_05790</name>
</gene>
<sequence>MFGNCDKTPRELGYRMPGEWERRRRTFMQWPVRDGKNSRTPVWPDGVEAARIGYANVAKAIAEYEELVMIAPPELLHEVKEMCGEKVQVICLPIDDSWVRDNGPTFLLNDDQELAAVKWRFTSYGEKYQTHYNDGKVPYHLGIFYDVPVFTSPLALEGGAIHSDGQGTILTTESAILTKSRNSKFTKDEVSELLKEYLGGEQVIWLKSGLYGDLTDGHVDNTACFVRPGVIIIQACYDKNDPDYEIFQENMKTLKEFTDRSSDLPFEIIEIEKPPIRYYNGQLLTLSYINYLPVTGAVIVPVFGGDAEETDKKALEAIQKAYPDRKVVPVDGMPIIIGGGCVHCITQQMPYGKSF</sequence>
<evidence type="ECO:0000313" key="2">
    <source>
        <dbReference type="EMBL" id="MDX8336010.1"/>
    </source>
</evidence>
<dbReference type="PANTHER" id="PTHR31377">
    <property type="entry name" value="AGMATINE DEIMINASE-RELATED"/>
    <property type="match status" value="1"/>
</dbReference>
<dbReference type="Pfam" id="PF04371">
    <property type="entry name" value="PAD_porph"/>
    <property type="match status" value="1"/>
</dbReference>
<protein>
    <submittedName>
        <fullName evidence="2">Agmatine deiminase family protein</fullName>
    </submittedName>
</protein>
<dbReference type="RefSeq" id="WP_320313415.1">
    <property type="nucleotide sequence ID" value="NZ_JAVIKH010000006.1"/>
</dbReference>
<comment type="caution">
    <text evidence="2">The sequence shown here is derived from an EMBL/GenBank/DDBJ whole genome shotgun (WGS) entry which is preliminary data.</text>
</comment>
<name>A0ABU4WCA7_9FUSO</name>
<proteinExistence type="predicted"/>
<organism evidence="2 3">
    <name type="scientific">Candidatus Cetobacterium colombiensis</name>
    <dbReference type="NCBI Taxonomy" id="3073100"/>
    <lineage>
        <taxon>Bacteria</taxon>
        <taxon>Fusobacteriati</taxon>
        <taxon>Fusobacteriota</taxon>
        <taxon>Fusobacteriia</taxon>
        <taxon>Fusobacteriales</taxon>
        <taxon>Fusobacteriaceae</taxon>
        <taxon>Cetobacterium</taxon>
    </lineage>
</organism>
<evidence type="ECO:0000313" key="3">
    <source>
        <dbReference type="Proteomes" id="UP001279681"/>
    </source>
</evidence>
<accession>A0ABU4WCA7</accession>
<dbReference type="SUPFAM" id="SSF55909">
    <property type="entry name" value="Pentein"/>
    <property type="match status" value="1"/>
</dbReference>
<dbReference type="EMBL" id="JAVIKH010000006">
    <property type="protein sequence ID" value="MDX8336010.1"/>
    <property type="molecule type" value="Genomic_DNA"/>
</dbReference>
<dbReference type="Proteomes" id="UP001279681">
    <property type="component" value="Unassembled WGS sequence"/>
</dbReference>
<dbReference type="InterPro" id="IPR007466">
    <property type="entry name" value="Peptidyl-Arg-deiminase_porph"/>
</dbReference>
<evidence type="ECO:0000256" key="1">
    <source>
        <dbReference type="ARBA" id="ARBA00022801"/>
    </source>
</evidence>
<dbReference type="Gene3D" id="3.75.10.10">
    <property type="entry name" value="L-arginine/glycine Amidinotransferase, Chain A"/>
    <property type="match status" value="1"/>
</dbReference>